<dbReference type="CDD" id="cd02440">
    <property type="entry name" value="AdoMet_MTases"/>
    <property type="match status" value="1"/>
</dbReference>
<comment type="caution">
    <text evidence="3">The sequence shown here is derived from an EMBL/GenBank/DDBJ whole genome shotgun (WGS) entry which is preliminary data.</text>
</comment>
<dbReference type="PANTHER" id="PTHR43675">
    <property type="entry name" value="ARSENITE METHYLTRANSFERASE"/>
    <property type="match status" value="1"/>
</dbReference>
<dbReference type="InterPro" id="IPR013216">
    <property type="entry name" value="Methyltransf_11"/>
</dbReference>
<dbReference type="GO" id="GO:0032259">
    <property type="term" value="P:methylation"/>
    <property type="evidence" value="ECO:0007669"/>
    <property type="project" value="UniProtKB-KW"/>
</dbReference>
<evidence type="ECO:0000313" key="3">
    <source>
        <dbReference type="EMBL" id="KLV20138.1"/>
    </source>
</evidence>
<keyword evidence="3" id="KW-0489">Methyltransferase</keyword>
<dbReference type="EMBL" id="LDPG01000002">
    <property type="protein sequence ID" value="KLV20138.1"/>
    <property type="molecule type" value="Genomic_DNA"/>
</dbReference>
<evidence type="ECO:0000256" key="1">
    <source>
        <dbReference type="ARBA" id="ARBA00022679"/>
    </source>
</evidence>
<evidence type="ECO:0000313" key="4">
    <source>
        <dbReference type="Proteomes" id="UP000035904"/>
    </source>
</evidence>
<proteinExistence type="predicted"/>
<dbReference type="SUPFAM" id="SSF53335">
    <property type="entry name" value="S-adenosyl-L-methionine-dependent methyltransferases"/>
    <property type="match status" value="1"/>
</dbReference>
<dbReference type="Pfam" id="PF08241">
    <property type="entry name" value="Methyltransf_11"/>
    <property type="match status" value="1"/>
</dbReference>
<keyword evidence="1 3" id="KW-0808">Transferase</keyword>
<name>A0A0J1I2L3_BACAN</name>
<protein>
    <submittedName>
        <fullName evidence="3">Methyltransferase</fullName>
    </submittedName>
</protein>
<organism evidence="3 4">
    <name type="scientific">Bacillus anthracis</name>
    <name type="common">anthrax bacterium</name>
    <dbReference type="NCBI Taxonomy" id="1392"/>
    <lineage>
        <taxon>Bacteria</taxon>
        <taxon>Bacillati</taxon>
        <taxon>Bacillota</taxon>
        <taxon>Bacilli</taxon>
        <taxon>Bacillales</taxon>
        <taxon>Bacillaceae</taxon>
        <taxon>Bacillus</taxon>
        <taxon>Bacillus cereus group</taxon>
    </lineage>
</organism>
<reference evidence="3 4" key="1">
    <citation type="submission" date="2015-05" db="EMBL/GenBank/DDBJ databases">
        <title>Whole genome sequence and identification of bacterial endophytes from Costus igneus.</title>
        <authorList>
            <person name="Lee Y.P."/>
            <person name="Gan H.M."/>
            <person name="Eng W."/>
            <person name="Wheatley M.S."/>
            <person name="Caraballo A."/>
            <person name="Polter S."/>
            <person name="Savka M.A."/>
            <person name="Hudson A.O."/>
        </authorList>
    </citation>
    <scope>NUCLEOTIDE SEQUENCE [LARGE SCALE GENOMIC DNA]</scope>
    <source>
        <strain evidence="3 4">RIT375</strain>
    </source>
</reference>
<dbReference type="AlphaFoldDB" id="A0A0J1I2L3"/>
<dbReference type="PATRIC" id="fig|1392.242.peg.2398"/>
<dbReference type="Proteomes" id="UP000035904">
    <property type="component" value="Unassembled WGS sequence"/>
</dbReference>
<dbReference type="GO" id="GO:0008757">
    <property type="term" value="F:S-adenosylmethionine-dependent methyltransferase activity"/>
    <property type="evidence" value="ECO:0007669"/>
    <property type="project" value="InterPro"/>
</dbReference>
<sequence>MSELNKEITLLPPPELVQYVGGDFKEVGKEFLTHFIQIGALKSNEKVLDVGCGVGRMAVPLMNYLTDDGAYYGFDLFKDGITWCQNNIATIRNNFHFEHVDIYNQFYNPEGKEDASQYRFPYEDETFDFIFLTSVFTHLLPEELEHYVSEIVRVLKKDGRCFITFFLINPESSYYLNAGLSTLGFYHQIENCYVVNKDIPNFAVAYPETDICALLNKYGLEIMNKPHYGLWCGRHEYTSYQDIVLTKKKLLKGSYV</sequence>
<dbReference type="InterPro" id="IPR026669">
    <property type="entry name" value="Arsenite_MeTrfase-like"/>
</dbReference>
<keyword evidence="2" id="KW-0949">S-adenosyl-L-methionine</keyword>
<gene>
    <name evidence="3" type="ORF">ABW01_04165</name>
</gene>
<dbReference type="InterPro" id="IPR029063">
    <property type="entry name" value="SAM-dependent_MTases_sf"/>
</dbReference>
<dbReference type="PANTHER" id="PTHR43675:SF8">
    <property type="entry name" value="ARSENITE METHYLTRANSFERASE"/>
    <property type="match status" value="1"/>
</dbReference>
<dbReference type="Gene3D" id="3.40.50.150">
    <property type="entry name" value="Vaccinia Virus protein VP39"/>
    <property type="match status" value="1"/>
</dbReference>
<dbReference type="RefSeq" id="WP_046947209.1">
    <property type="nucleotide sequence ID" value="NZ_JALKIB010000001.1"/>
</dbReference>
<evidence type="ECO:0000256" key="2">
    <source>
        <dbReference type="ARBA" id="ARBA00022691"/>
    </source>
</evidence>
<accession>A0A0J1I2L3</accession>